<dbReference type="Pfam" id="PF17764">
    <property type="entry name" value="PriA_3primeBD"/>
    <property type="match status" value="1"/>
</dbReference>
<evidence type="ECO:0000259" key="12">
    <source>
        <dbReference type="Pfam" id="PF17764"/>
    </source>
</evidence>
<accession>A0A2H0M0D9</accession>
<dbReference type="HAMAP" id="MF_00983">
    <property type="entry name" value="PriA"/>
    <property type="match status" value="1"/>
</dbReference>
<comment type="caution">
    <text evidence="11">As this protein does not have any detectable helicase domains, it probably does not have helicase activity.</text>
</comment>
<evidence type="ECO:0000256" key="7">
    <source>
        <dbReference type="ARBA" id="ARBA00022833"/>
    </source>
</evidence>
<dbReference type="GO" id="GO:0016787">
    <property type="term" value="F:hydrolase activity"/>
    <property type="evidence" value="ECO:0007669"/>
    <property type="project" value="UniProtKB-KW"/>
</dbReference>
<dbReference type="GO" id="GO:0006302">
    <property type="term" value="P:double-strand break repair"/>
    <property type="evidence" value="ECO:0007669"/>
    <property type="project" value="InterPro"/>
</dbReference>
<keyword evidence="4 11" id="KW-0547">Nucleotide-binding</keyword>
<feature type="binding site" evidence="11">
    <location>
        <position position="389"/>
    </location>
    <ligand>
        <name>Zn(2+)</name>
        <dbReference type="ChEBI" id="CHEBI:29105"/>
        <label>1</label>
    </ligand>
</feature>
<dbReference type="InterPro" id="IPR041236">
    <property type="entry name" value="PriA_C"/>
</dbReference>
<gene>
    <name evidence="11 14" type="primary">priA</name>
    <name evidence="14" type="ORF">COV72_03265</name>
</gene>
<keyword evidence="9 11" id="KW-0238">DNA-binding</keyword>
<dbReference type="Gene3D" id="3.40.50.300">
    <property type="entry name" value="P-loop containing nucleotide triphosphate hydrolases"/>
    <property type="match status" value="1"/>
</dbReference>
<evidence type="ECO:0000256" key="4">
    <source>
        <dbReference type="ARBA" id="ARBA00022741"/>
    </source>
</evidence>
<evidence type="ECO:0000256" key="6">
    <source>
        <dbReference type="ARBA" id="ARBA00022806"/>
    </source>
</evidence>
<dbReference type="PANTHER" id="PTHR30580">
    <property type="entry name" value="PRIMOSOMAL PROTEIN N"/>
    <property type="match status" value="1"/>
</dbReference>
<organism evidence="14 15">
    <name type="scientific">Candidatus Ghiorseimicrobium undicola</name>
    <dbReference type="NCBI Taxonomy" id="1974746"/>
    <lineage>
        <taxon>Bacteria</taxon>
        <taxon>Pseudomonadati</taxon>
        <taxon>Candidatus Omnitrophota</taxon>
        <taxon>Candidatus Ghiorseimicrobium</taxon>
    </lineage>
</organism>
<evidence type="ECO:0000313" key="14">
    <source>
        <dbReference type="EMBL" id="PIQ89374.1"/>
    </source>
</evidence>
<dbReference type="InterPro" id="IPR041222">
    <property type="entry name" value="PriA_3primeBD"/>
</dbReference>
<comment type="caution">
    <text evidence="14">The sequence shown here is derived from an EMBL/GenBank/DDBJ whole genome shotgun (WGS) entry which is preliminary data.</text>
</comment>
<dbReference type="GO" id="GO:0005524">
    <property type="term" value="F:ATP binding"/>
    <property type="evidence" value="ECO:0007669"/>
    <property type="project" value="UniProtKB-UniRule"/>
</dbReference>
<feature type="binding site" evidence="11">
    <location>
        <position position="373"/>
    </location>
    <ligand>
        <name>Zn(2+)</name>
        <dbReference type="ChEBI" id="CHEBI:29105"/>
        <label>2</label>
    </ligand>
</feature>
<dbReference type="InterPro" id="IPR027417">
    <property type="entry name" value="P-loop_NTPase"/>
</dbReference>
<keyword evidence="8 11" id="KW-0067">ATP-binding</keyword>
<comment type="similarity">
    <text evidence="11">Belongs to the helicase family. PriA subfamily.</text>
</comment>
<evidence type="ECO:0000256" key="11">
    <source>
        <dbReference type="HAMAP-Rule" id="MF_00983"/>
    </source>
</evidence>
<keyword evidence="6" id="KW-0347">Helicase</keyword>
<feature type="binding site" evidence="11">
    <location>
        <position position="376"/>
    </location>
    <ligand>
        <name>Zn(2+)</name>
        <dbReference type="ChEBI" id="CHEBI:29105"/>
        <label>2</label>
    </ligand>
</feature>
<evidence type="ECO:0000259" key="13">
    <source>
        <dbReference type="Pfam" id="PF18074"/>
    </source>
</evidence>
<dbReference type="EMBL" id="PCWA01000045">
    <property type="protein sequence ID" value="PIQ89374.1"/>
    <property type="molecule type" value="Genomic_DNA"/>
</dbReference>
<dbReference type="InterPro" id="IPR005259">
    <property type="entry name" value="PriA"/>
</dbReference>
<feature type="domain" description="Primosomal protein N C-terminal" evidence="13">
    <location>
        <begin position="537"/>
        <end position="636"/>
    </location>
</feature>
<dbReference type="Proteomes" id="UP000229641">
    <property type="component" value="Unassembled WGS sequence"/>
</dbReference>
<dbReference type="FunFam" id="3.40.1440.60:FF:000001">
    <property type="entry name" value="Primosomal protein N"/>
    <property type="match status" value="1"/>
</dbReference>
<keyword evidence="1 11" id="KW-0639">Primosome</keyword>
<feature type="binding site" evidence="11">
    <location>
        <position position="349"/>
    </location>
    <ligand>
        <name>Zn(2+)</name>
        <dbReference type="ChEBI" id="CHEBI:29105"/>
        <label>1</label>
    </ligand>
</feature>
<dbReference type="Gene3D" id="3.40.1440.60">
    <property type="entry name" value="PriA, 3(prime) DNA-binding domain"/>
    <property type="match status" value="1"/>
</dbReference>
<keyword evidence="3 11" id="KW-0479">Metal-binding</keyword>
<dbReference type="GO" id="GO:0043138">
    <property type="term" value="F:3'-5' DNA helicase activity"/>
    <property type="evidence" value="ECO:0007669"/>
    <property type="project" value="TreeGrafter"/>
</dbReference>
<evidence type="ECO:0000256" key="10">
    <source>
        <dbReference type="ARBA" id="ARBA00023235"/>
    </source>
</evidence>
<dbReference type="PANTHER" id="PTHR30580:SF0">
    <property type="entry name" value="PRIMOSOMAL PROTEIN N"/>
    <property type="match status" value="1"/>
</dbReference>
<dbReference type="GO" id="GO:0006269">
    <property type="term" value="P:DNA replication, synthesis of primer"/>
    <property type="evidence" value="ECO:0007669"/>
    <property type="project" value="UniProtKB-KW"/>
</dbReference>
<evidence type="ECO:0000256" key="1">
    <source>
        <dbReference type="ARBA" id="ARBA00022515"/>
    </source>
</evidence>
<feature type="binding site" evidence="11">
    <location>
        <position position="346"/>
    </location>
    <ligand>
        <name>Zn(2+)</name>
        <dbReference type="ChEBI" id="CHEBI:29105"/>
        <label>1</label>
    </ligand>
</feature>
<comment type="function">
    <text evidence="11">Initiates the restart of stalled replication forks, which reloads the replicative helicase on sites other than the origin of replication. Recognizes and binds to abandoned replication forks and remodels them to uncover a helicase loading site. Promotes assembly of the primosome at these replication forks.</text>
</comment>
<dbReference type="GO" id="GO:1990077">
    <property type="term" value="C:primosome complex"/>
    <property type="evidence" value="ECO:0007669"/>
    <property type="project" value="UniProtKB-UniRule"/>
</dbReference>
<dbReference type="GO" id="GO:0006270">
    <property type="term" value="P:DNA replication initiation"/>
    <property type="evidence" value="ECO:0007669"/>
    <property type="project" value="TreeGrafter"/>
</dbReference>
<evidence type="ECO:0000256" key="5">
    <source>
        <dbReference type="ARBA" id="ARBA00022801"/>
    </source>
</evidence>
<dbReference type="GO" id="GO:0006310">
    <property type="term" value="P:DNA recombination"/>
    <property type="evidence" value="ECO:0007669"/>
    <property type="project" value="InterPro"/>
</dbReference>
<dbReference type="SUPFAM" id="SSF52540">
    <property type="entry name" value="P-loop containing nucleoside triphosphate hydrolases"/>
    <property type="match status" value="1"/>
</dbReference>
<feature type="binding site" evidence="11">
    <location>
        <position position="358"/>
    </location>
    <ligand>
        <name>Zn(2+)</name>
        <dbReference type="ChEBI" id="CHEBI:29105"/>
        <label>2</label>
    </ligand>
</feature>
<evidence type="ECO:0000256" key="2">
    <source>
        <dbReference type="ARBA" id="ARBA00022705"/>
    </source>
</evidence>
<dbReference type="InterPro" id="IPR042115">
    <property type="entry name" value="PriA_3primeBD_sf"/>
</dbReference>
<proteinExistence type="inferred from homology"/>
<evidence type="ECO:0000256" key="3">
    <source>
        <dbReference type="ARBA" id="ARBA00022723"/>
    </source>
</evidence>
<keyword evidence="7 11" id="KW-0862">Zinc</keyword>
<dbReference type="AlphaFoldDB" id="A0A2H0M0D9"/>
<dbReference type="Pfam" id="PF18074">
    <property type="entry name" value="PriA_C"/>
    <property type="match status" value="1"/>
</dbReference>
<feature type="binding site" evidence="11">
    <location>
        <position position="386"/>
    </location>
    <ligand>
        <name>Zn(2+)</name>
        <dbReference type="ChEBI" id="CHEBI:29105"/>
        <label>1</label>
    </ligand>
</feature>
<dbReference type="GO" id="GO:0003677">
    <property type="term" value="F:DNA binding"/>
    <property type="evidence" value="ECO:0007669"/>
    <property type="project" value="UniProtKB-UniRule"/>
</dbReference>
<protein>
    <recommendedName>
        <fullName evidence="11">Probable replication restart protein PriA</fullName>
    </recommendedName>
    <alternativeName>
        <fullName evidence="11">Putative ATP-dependent DNA helicase PriA</fullName>
    </alternativeName>
</protein>
<comment type="subunit">
    <text evidence="11">Component of the replication restart primosome.</text>
</comment>
<evidence type="ECO:0000256" key="9">
    <source>
        <dbReference type="ARBA" id="ARBA00023125"/>
    </source>
</evidence>
<reference evidence="14 15" key="1">
    <citation type="submission" date="2017-09" db="EMBL/GenBank/DDBJ databases">
        <title>Depth-based differentiation of microbial function through sediment-hosted aquifers and enrichment of novel symbionts in the deep terrestrial subsurface.</title>
        <authorList>
            <person name="Probst A.J."/>
            <person name="Ladd B."/>
            <person name="Jarett J.K."/>
            <person name="Geller-Mcgrath D.E."/>
            <person name="Sieber C.M."/>
            <person name="Emerson J.B."/>
            <person name="Anantharaman K."/>
            <person name="Thomas B.C."/>
            <person name="Malmstrom R."/>
            <person name="Stieglmeier M."/>
            <person name="Klingl A."/>
            <person name="Woyke T."/>
            <person name="Ryan C.M."/>
            <person name="Banfield J.F."/>
        </authorList>
    </citation>
    <scope>NUCLEOTIDE SEQUENCE [LARGE SCALE GENOMIC DNA]</scope>
    <source>
        <strain evidence="14">CG11_big_fil_rev_8_21_14_0_20_42_13</strain>
    </source>
</reference>
<evidence type="ECO:0000313" key="15">
    <source>
        <dbReference type="Proteomes" id="UP000229641"/>
    </source>
</evidence>
<feature type="domain" description="Primosomal protein N' 3' DNA-binding" evidence="12">
    <location>
        <begin position="4"/>
        <end position="99"/>
    </location>
</feature>
<dbReference type="GO" id="GO:0008270">
    <property type="term" value="F:zinc ion binding"/>
    <property type="evidence" value="ECO:0007669"/>
    <property type="project" value="UniProtKB-UniRule"/>
</dbReference>
<dbReference type="NCBIfam" id="TIGR00595">
    <property type="entry name" value="priA"/>
    <property type="match status" value="1"/>
</dbReference>
<name>A0A2H0M0D9_9BACT</name>
<comment type="cofactor">
    <cofactor evidence="11">
        <name>Zn(2+)</name>
        <dbReference type="ChEBI" id="CHEBI:29105"/>
    </cofactor>
    <text evidence="11">Binds 2 zinc ions per subunit.</text>
</comment>
<sequence length="637" mass="72654">MIAQVALPIPINKLFDYSIPQSLTDQILKGMRVKVPFRNLSLVGYVVEISPTSNIKELKFITSVLDKTPVLSVPFFKLAEEISANYFCSLGEAIDKMMPSLLKKGRRLEQPLEPPRKEVLPKVKEQVVLFHDISGKKWQFFKEKMAKTLSENKGVIFLAPQIDLCLVAKDLIEREFGVSVTLLHSRNKDSDELANWLKVKSGKIRVVVGTSFAVFAPLVNLGLIIIDDEDNIVYKQEQSPFFHCRDIALLRIKREKADMVLSSPAPSLESYYQAKKKKYKLAGISGDFRPSFNLQIVDTSDEYRKQKKKNIILSRAMEDNIRSSLSGGGQVMLFLNRVGFATYAACKSCGFVMKCTRCSKSLIFFYEKKEMFCGSCNFKAGLPELCPACGLDYIRYSGLGTEKLESEIYRLFPQKIILRYDRLSAKYAKSRQQDIGLKNKKFDILITTQVIINELHNLKDVALVGILSLDALLNRIDFRAAEKTYQLLLRLVSCARQKVVIQTNFPEHYMIRPLSANDYGAFYKKELKYRKELLFPPLAHLASINLRGRHEEKVRLAADELLGYLKREISSIENNEKDKHIELSGPAAAMPLKLRGNFRYNILVKSKSRTRMARFLNNKLRNFKKSGIIITVDIDPL</sequence>
<keyword evidence="2 11" id="KW-0235">DNA replication</keyword>
<feature type="binding site" evidence="11">
    <location>
        <position position="355"/>
    </location>
    <ligand>
        <name>Zn(2+)</name>
        <dbReference type="ChEBI" id="CHEBI:29105"/>
        <label>2</label>
    </ligand>
</feature>
<evidence type="ECO:0000256" key="8">
    <source>
        <dbReference type="ARBA" id="ARBA00022840"/>
    </source>
</evidence>
<keyword evidence="5" id="KW-0378">Hydrolase</keyword>
<keyword evidence="10" id="KW-0413">Isomerase</keyword>